<dbReference type="GeneID" id="112394187"/>
<dbReference type="KEGG" id="nasi:112394187"/>
<feature type="compositionally biased region" description="Basic and acidic residues" evidence="1">
    <location>
        <begin position="197"/>
        <end position="210"/>
    </location>
</feature>
<keyword evidence="2" id="KW-1185">Reference proteome</keyword>
<evidence type="ECO:0000256" key="1">
    <source>
        <dbReference type="SAM" id="MobiDB-lite"/>
    </source>
</evidence>
<feature type="compositionally biased region" description="Gly residues" evidence="1">
    <location>
        <begin position="149"/>
        <end position="161"/>
    </location>
</feature>
<proteinExistence type="predicted"/>
<dbReference type="InParanoid" id="A0A341ASQ5"/>
<accession>A0A341ASQ5</accession>
<dbReference type="STRING" id="1706337.A0A341ASQ5"/>
<dbReference type="PANTHER" id="PTHR35252">
    <property type="entry name" value="RETINITIS PIGMENTOSA 9 PROTEIN"/>
    <property type="match status" value="1"/>
</dbReference>
<feature type="compositionally biased region" description="Basic residues" evidence="1">
    <location>
        <begin position="364"/>
        <end position="392"/>
    </location>
</feature>
<dbReference type="InterPro" id="IPR034585">
    <property type="entry name" value="PAP-1"/>
</dbReference>
<organism evidence="2 3">
    <name type="scientific">Neophocaena asiaeorientalis asiaeorientalis</name>
    <name type="common">Yangtze finless porpoise</name>
    <name type="synonym">Neophocaena phocaenoides subsp. asiaeorientalis</name>
    <dbReference type="NCBI Taxonomy" id="1706337"/>
    <lineage>
        <taxon>Eukaryota</taxon>
        <taxon>Metazoa</taxon>
        <taxon>Chordata</taxon>
        <taxon>Craniata</taxon>
        <taxon>Vertebrata</taxon>
        <taxon>Euteleostomi</taxon>
        <taxon>Mammalia</taxon>
        <taxon>Eutheria</taxon>
        <taxon>Laurasiatheria</taxon>
        <taxon>Artiodactyla</taxon>
        <taxon>Whippomorpha</taxon>
        <taxon>Cetacea</taxon>
        <taxon>Odontoceti</taxon>
        <taxon>Phocoenidae</taxon>
        <taxon>Neophocaena</taxon>
    </lineage>
</organism>
<feature type="region of interest" description="Disordered" evidence="1">
    <location>
        <begin position="60"/>
        <end position="246"/>
    </location>
</feature>
<feature type="region of interest" description="Disordered" evidence="1">
    <location>
        <begin position="340"/>
        <end position="401"/>
    </location>
</feature>
<reference evidence="3" key="1">
    <citation type="submission" date="2025-08" db="UniProtKB">
        <authorList>
            <consortium name="RefSeq"/>
        </authorList>
    </citation>
    <scope>IDENTIFICATION</scope>
    <source>
        <tissue evidence="3">Meat</tissue>
    </source>
</reference>
<evidence type="ECO:0000313" key="3">
    <source>
        <dbReference type="RefSeq" id="XP_024592633.1"/>
    </source>
</evidence>
<feature type="compositionally biased region" description="Low complexity" evidence="1">
    <location>
        <begin position="171"/>
        <end position="182"/>
    </location>
</feature>
<sequence length="401" mass="44683">MARVSAVASASVCALVAGVLLTQSIVTLKRKEYELCVGHPELTSSSCTPRHWGNTKITCTGFPASRDEDLEGRRPTRRGAQPRAELAQGPDRASSAPRLLDAARGRAPASGTSRPDCRTRRSDQQLEAALAFGLHGAGDRGGDTRLGPAGRGAAAGGGAAGLGVRSAEEVPSSPRRQPQPRRTGPLQPYSGTGGARRPREPPEQELQRRREQSRRRHGARQLQQLKHLESFYEKPPPGLIKEDETKPEDCIPDVPGNEHAREFLAHAPTKGLWMPLGKEVKVMQCWRCKRYGHRTGDKECPFFIKGNQKLEQFRVAHEDPMYDIIRENKRHEKDVRIQQLKQLLEDSTSDEDGSSSSSSECKEKHKKKKKKEKHKKKKKEKKKKKKRKHKSSKSNESSDSE</sequence>
<dbReference type="RefSeq" id="XP_024592633.1">
    <property type="nucleotide sequence ID" value="XM_024736865.1"/>
</dbReference>
<dbReference type="Proteomes" id="UP000252040">
    <property type="component" value="Unplaced"/>
</dbReference>
<dbReference type="GO" id="GO:0008380">
    <property type="term" value="P:RNA splicing"/>
    <property type="evidence" value="ECO:0007669"/>
    <property type="project" value="InterPro"/>
</dbReference>
<protein>
    <submittedName>
        <fullName evidence="3">Retinitis pigmentosa 9 protein</fullName>
    </submittedName>
</protein>
<evidence type="ECO:0000313" key="2">
    <source>
        <dbReference type="Proteomes" id="UP000252040"/>
    </source>
</evidence>
<dbReference type="PANTHER" id="PTHR35252:SF1">
    <property type="entry name" value="RETINITIS PIGMENTOSA 9 PROTEIN"/>
    <property type="match status" value="1"/>
</dbReference>
<feature type="compositionally biased region" description="Basic and acidic residues" evidence="1">
    <location>
        <begin position="115"/>
        <end position="124"/>
    </location>
</feature>
<gene>
    <name evidence="3" type="primary">LOC112394187</name>
</gene>
<dbReference type="AlphaFoldDB" id="A0A341ASQ5"/>
<feature type="compositionally biased region" description="Basic and acidic residues" evidence="1">
    <location>
        <begin position="65"/>
        <end position="74"/>
    </location>
</feature>
<name>A0A341ASQ5_NEOAA</name>